<name>I0K5F1_9BACT</name>
<dbReference type="Gene3D" id="1.10.260.160">
    <property type="match status" value="1"/>
</dbReference>
<dbReference type="KEGG" id="fae:FAES_1344"/>
<dbReference type="GO" id="GO:0016042">
    <property type="term" value="P:lipid catabolic process"/>
    <property type="evidence" value="ECO:0007669"/>
    <property type="project" value="InterPro"/>
</dbReference>
<dbReference type="PIRSF" id="PIRSF029171">
    <property type="entry name" value="Esterase_LipA"/>
    <property type="match status" value="1"/>
</dbReference>
<protein>
    <submittedName>
        <fullName evidence="2">Uncharacterized protein</fullName>
    </submittedName>
</protein>
<gene>
    <name evidence="2" type="ORF">FAES_1344</name>
</gene>
<dbReference type="Proteomes" id="UP000011058">
    <property type="component" value="Chromosome"/>
</dbReference>
<dbReference type="EMBL" id="HE796683">
    <property type="protein sequence ID" value="CCG99354.1"/>
    <property type="molecule type" value="Genomic_DNA"/>
</dbReference>
<dbReference type="HOGENOM" id="CLU_039051_1_0_10"/>
<sequence length="393" mass="43827">MRYLFIAFCACLYLLFLVACTPDDPQPKPVLVSATQLADYSNAVLRQLTTTNDSLEYTPADYRLTIYRLVYQTTLEDGSAVDASGIVFVPSQPTPPQKPYPILSYQHPTAFSNTEAPSGANYGQPGFSYSLYFATHGYIVVAPDYIGYGVADKFSHRYEHRQTLAQATVDMLLAANAFLAQKGISYTPQTFMVGYSEGGYATLSAQKLIEEKYSSAIPLAGTSCGAGPYDMSGFFEYITHNRTIGRVANYIYTWQVLSYNRTYGLNKPLTYYFKSPYAEQITESLNNAWTTETSFDALCTDAFKADLRNPTSAFAQALADDDLTNWTAQTPTRLIHSREDDIIPFLTTEHTAAALKQRGSKNVNLVTLPTGYHVVAEVSSIRRSLEWFQQLRQ</sequence>
<proteinExistence type="predicted"/>
<reference evidence="2 3" key="1">
    <citation type="journal article" date="2012" name="J. Bacteriol.">
        <title>Genome Sequence of Fibrella aestuarina BUZ 2T, a Filamentous Marine Bacterium.</title>
        <authorList>
            <person name="Filippini M."/>
            <person name="Qi W."/>
            <person name="Blom J."/>
            <person name="Goesmann A."/>
            <person name="Smits T.H."/>
            <person name="Bagheri H.C."/>
        </authorList>
    </citation>
    <scope>NUCLEOTIDE SEQUENCE [LARGE SCALE GENOMIC DNA]</scope>
    <source>
        <strain evidence="3">BUZ 2T</strain>
    </source>
</reference>
<accession>I0K5F1</accession>
<dbReference type="InterPro" id="IPR005152">
    <property type="entry name" value="Lipase_secreted"/>
</dbReference>
<dbReference type="PANTHER" id="PTHR34853:SF1">
    <property type="entry name" value="LIPASE 5"/>
    <property type="match status" value="1"/>
</dbReference>
<dbReference type="SUPFAM" id="SSF53474">
    <property type="entry name" value="alpha/beta-Hydrolases"/>
    <property type="match status" value="1"/>
</dbReference>
<dbReference type="Pfam" id="PF03583">
    <property type="entry name" value="LIP"/>
    <property type="match status" value="1"/>
</dbReference>
<organism evidence="2 3">
    <name type="scientific">Fibrella aestuarina BUZ 2</name>
    <dbReference type="NCBI Taxonomy" id="1166018"/>
    <lineage>
        <taxon>Bacteria</taxon>
        <taxon>Pseudomonadati</taxon>
        <taxon>Bacteroidota</taxon>
        <taxon>Cytophagia</taxon>
        <taxon>Cytophagales</taxon>
        <taxon>Spirosomataceae</taxon>
        <taxon>Fibrella</taxon>
    </lineage>
</organism>
<dbReference type="InterPro" id="IPR029058">
    <property type="entry name" value="AB_hydrolase_fold"/>
</dbReference>
<dbReference type="PANTHER" id="PTHR34853">
    <property type="match status" value="1"/>
</dbReference>
<dbReference type="AlphaFoldDB" id="I0K5F1"/>
<keyword evidence="3" id="KW-1185">Reference proteome</keyword>
<evidence type="ECO:0000313" key="2">
    <source>
        <dbReference type="EMBL" id="CCG99354.1"/>
    </source>
</evidence>
<feature type="signal peptide" evidence="1">
    <location>
        <begin position="1"/>
        <end position="19"/>
    </location>
</feature>
<keyword evidence="1" id="KW-0732">Signal</keyword>
<dbReference type="Gene3D" id="3.40.50.1820">
    <property type="entry name" value="alpha/beta hydrolase"/>
    <property type="match status" value="1"/>
</dbReference>
<dbReference type="PATRIC" id="fig|1166018.3.peg.3074"/>
<dbReference type="eggNOG" id="COG1506">
    <property type="taxonomic scope" value="Bacteria"/>
</dbReference>
<dbReference type="RefSeq" id="WP_015330453.1">
    <property type="nucleotide sequence ID" value="NC_020054.1"/>
</dbReference>
<evidence type="ECO:0000256" key="1">
    <source>
        <dbReference type="SAM" id="SignalP"/>
    </source>
</evidence>
<dbReference type="STRING" id="1166018.FAES_1344"/>
<dbReference type="PROSITE" id="PS51257">
    <property type="entry name" value="PROKAR_LIPOPROTEIN"/>
    <property type="match status" value="1"/>
</dbReference>
<feature type="chain" id="PRO_5003629884" evidence="1">
    <location>
        <begin position="20"/>
        <end position="393"/>
    </location>
</feature>
<dbReference type="OrthoDB" id="9798122at2"/>
<dbReference type="GO" id="GO:0004806">
    <property type="term" value="F:triacylglycerol lipase activity"/>
    <property type="evidence" value="ECO:0007669"/>
    <property type="project" value="InterPro"/>
</dbReference>
<evidence type="ECO:0000313" key="3">
    <source>
        <dbReference type="Proteomes" id="UP000011058"/>
    </source>
</evidence>